<evidence type="ECO:0000256" key="3">
    <source>
        <dbReference type="ARBA" id="ARBA00023125"/>
    </source>
</evidence>
<dbReference type="CDD" id="cd06170">
    <property type="entry name" value="LuxR_C_like"/>
    <property type="match status" value="1"/>
</dbReference>
<proteinExistence type="predicted"/>
<feature type="modified residue" description="4-aspartylphosphate" evidence="5">
    <location>
        <position position="55"/>
    </location>
</feature>
<evidence type="ECO:0000313" key="9">
    <source>
        <dbReference type="Proteomes" id="UP000601223"/>
    </source>
</evidence>
<dbReference type="SMART" id="SM00448">
    <property type="entry name" value="REC"/>
    <property type="match status" value="1"/>
</dbReference>
<dbReference type="InterPro" id="IPR011006">
    <property type="entry name" value="CheY-like_superfamily"/>
</dbReference>
<dbReference type="Gene3D" id="3.40.50.2300">
    <property type="match status" value="1"/>
</dbReference>
<sequence length="218" mass="22962">MSIRVVVADDQPAVRSGIVLILGTQPDIEVVGEAADGARAVELCRRERPDVALLDVRMPVLDGIAATREIVAEQLAQVLILTTFDLDEYVFGGLRAGAAGFLLKDIEAAALAEAVRTVARGDAIIAPAATRRLLDRFLAAPGWTDPAAVPDLDTLTGRERDVLGCLGAGLSNADAALALHMAEATVKTHVSRILAKLGLRSRVQAAILAREHGLRPPS</sequence>
<dbReference type="GO" id="GO:0006355">
    <property type="term" value="P:regulation of DNA-templated transcription"/>
    <property type="evidence" value="ECO:0007669"/>
    <property type="project" value="InterPro"/>
</dbReference>
<organism evidence="8 9">
    <name type="scientific">Catellatospora bangladeshensis</name>
    <dbReference type="NCBI Taxonomy" id="310355"/>
    <lineage>
        <taxon>Bacteria</taxon>
        <taxon>Bacillati</taxon>
        <taxon>Actinomycetota</taxon>
        <taxon>Actinomycetes</taxon>
        <taxon>Micromonosporales</taxon>
        <taxon>Micromonosporaceae</taxon>
        <taxon>Catellatospora</taxon>
    </lineage>
</organism>
<dbReference type="SUPFAM" id="SSF46894">
    <property type="entry name" value="C-terminal effector domain of the bipartite response regulators"/>
    <property type="match status" value="1"/>
</dbReference>
<dbReference type="InterPro" id="IPR001789">
    <property type="entry name" value="Sig_transdc_resp-reg_receiver"/>
</dbReference>
<dbReference type="PRINTS" id="PR00038">
    <property type="entry name" value="HTHLUXR"/>
</dbReference>
<dbReference type="PROSITE" id="PS50043">
    <property type="entry name" value="HTH_LUXR_2"/>
    <property type="match status" value="1"/>
</dbReference>
<evidence type="ECO:0000256" key="4">
    <source>
        <dbReference type="ARBA" id="ARBA00023163"/>
    </source>
</evidence>
<accession>A0A8J3JGI8</accession>
<evidence type="ECO:0000256" key="1">
    <source>
        <dbReference type="ARBA" id="ARBA00022553"/>
    </source>
</evidence>
<keyword evidence="9" id="KW-1185">Reference proteome</keyword>
<dbReference type="InterPro" id="IPR039420">
    <property type="entry name" value="WalR-like"/>
</dbReference>
<dbReference type="Proteomes" id="UP000601223">
    <property type="component" value="Unassembled WGS sequence"/>
</dbReference>
<dbReference type="EMBL" id="BONF01000019">
    <property type="protein sequence ID" value="GIF82229.1"/>
    <property type="molecule type" value="Genomic_DNA"/>
</dbReference>
<dbReference type="SUPFAM" id="SSF52172">
    <property type="entry name" value="CheY-like"/>
    <property type="match status" value="1"/>
</dbReference>
<dbReference type="GO" id="GO:0003677">
    <property type="term" value="F:DNA binding"/>
    <property type="evidence" value="ECO:0007669"/>
    <property type="project" value="UniProtKB-KW"/>
</dbReference>
<keyword evidence="2" id="KW-0805">Transcription regulation</keyword>
<keyword evidence="1 5" id="KW-0597">Phosphoprotein</keyword>
<reference evidence="8 9" key="1">
    <citation type="submission" date="2021-01" db="EMBL/GenBank/DDBJ databases">
        <title>Whole genome shotgun sequence of Catellatospora bangladeshensis NBRC 107357.</title>
        <authorList>
            <person name="Komaki H."/>
            <person name="Tamura T."/>
        </authorList>
    </citation>
    <scope>NUCLEOTIDE SEQUENCE [LARGE SCALE GENOMIC DNA]</scope>
    <source>
        <strain evidence="8 9">NBRC 107357</strain>
    </source>
</reference>
<dbReference type="PANTHER" id="PTHR43214">
    <property type="entry name" value="TWO-COMPONENT RESPONSE REGULATOR"/>
    <property type="match status" value="1"/>
</dbReference>
<dbReference type="SMART" id="SM00421">
    <property type="entry name" value="HTH_LUXR"/>
    <property type="match status" value="1"/>
</dbReference>
<feature type="domain" description="HTH luxR-type" evidence="6">
    <location>
        <begin position="148"/>
        <end position="213"/>
    </location>
</feature>
<protein>
    <submittedName>
        <fullName evidence="8">DNA-binding response regulator</fullName>
    </submittedName>
</protein>
<dbReference type="InterPro" id="IPR000792">
    <property type="entry name" value="Tscrpt_reg_LuxR_C"/>
</dbReference>
<dbReference type="PANTHER" id="PTHR43214:SF24">
    <property type="entry name" value="TRANSCRIPTIONAL REGULATORY PROTEIN NARL-RELATED"/>
    <property type="match status" value="1"/>
</dbReference>
<evidence type="ECO:0000259" key="7">
    <source>
        <dbReference type="PROSITE" id="PS50110"/>
    </source>
</evidence>
<keyword evidence="3 8" id="KW-0238">DNA-binding</keyword>
<dbReference type="CDD" id="cd17535">
    <property type="entry name" value="REC_NarL-like"/>
    <property type="match status" value="1"/>
</dbReference>
<keyword evidence="4" id="KW-0804">Transcription</keyword>
<dbReference type="RefSeq" id="WP_203747115.1">
    <property type="nucleotide sequence ID" value="NZ_BONF01000019.1"/>
</dbReference>
<dbReference type="AlphaFoldDB" id="A0A8J3JGI8"/>
<comment type="caution">
    <text evidence="8">The sequence shown here is derived from an EMBL/GenBank/DDBJ whole genome shotgun (WGS) entry which is preliminary data.</text>
</comment>
<dbReference type="PROSITE" id="PS50110">
    <property type="entry name" value="RESPONSE_REGULATORY"/>
    <property type="match status" value="1"/>
</dbReference>
<evidence type="ECO:0000259" key="6">
    <source>
        <dbReference type="PROSITE" id="PS50043"/>
    </source>
</evidence>
<evidence type="ECO:0000256" key="2">
    <source>
        <dbReference type="ARBA" id="ARBA00023015"/>
    </source>
</evidence>
<dbReference type="Pfam" id="PF00196">
    <property type="entry name" value="GerE"/>
    <property type="match status" value="1"/>
</dbReference>
<dbReference type="GO" id="GO:0000160">
    <property type="term" value="P:phosphorelay signal transduction system"/>
    <property type="evidence" value="ECO:0007669"/>
    <property type="project" value="InterPro"/>
</dbReference>
<dbReference type="Pfam" id="PF00072">
    <property type="entry name" value="Response_reg"/>
    <property type="match status" value="1"/>
</dbReference>
<gene>
    <name evidence="8" type="ORF">Cba03nite_35780</name>
</gene>
<evidence type="ECO:0000256" key="5">
    <source>
        <dbReference type="PROSITE-ProRule" id="PRU00169"/>
    </source>
</evidence>
<evidence type="ECO:0000313" key="8">
    <source>
        <dbReference type="EMBL" id="GIF82229.1"/>
    </source>
</evidence>
<feature type="domain" description="Response regulatory" evidence="7">
    <location>
        <begin position="4"/>
        <end position="119"/>
    </location>
</feature>
<dbReference type="InterPro" id="IPR058245">
    <property type="entry name" value="NreC/VraR/RcsB-like_REC"/>
</dbReference>
<dbReference type="InterPro" id="IPR016032">
    <property type="entry name" value="Sig_transdc_resp-reg_C-effctor"/>
</dbReference>
<name>A0A8J3JGI8_9ACTN</name>